<dbReference type="Proteomes" id="UP000299102">
    <property type="component" value="Unassembled WGS sequence"/>
</dbReference>
<proteinExistence type="predicted"/>
<evidence type="ECO:0000313" key="2">
    <source>
        <dbReference type="Proteomes" id="UP000299102"/>
    </source>
</evidence>
<sequence length="102" mass="10565">MSPAICSVRGHIPSYCGHVGRGRPRGTPLIEVHFSQNEKRITRSGTRHLGASVLVASMVVLPGGPNDVIGHGIEKSPTYAAPSDGVARGAAVVVIEIVYGPA</sequence>
<gene>
    <name evidence="1" type="ORF">EVAR_6421_1</name>
</gene>
<dbReference type="EMBL" id="BGZK01000050">
    <property type="protein sequence ID" value="GBP12252.1"/>
    <property type="molecule type" value="Genomic_DNA"/>
</dbReference>
<comment type="caution">
    <text evidence="1">The sequence shown here is derived from an EMBL/GenBank/DDBJ whole genome shotgun (WGS) entry which is preliminary data.</text>
</comment>
<evidence type="ECO:0000313" key="1">
    <source>
        <dbReference type="EMBL" id="GBP12252.1"/>
    </source>
</evidence>
<dbReference type="AlphaFoldDB" id="A0A4C1TCQ4"/>
<reference evidence="1 2" key="1">
    <citation type="journal article" date="2019" name="Commun. Biol.">
        <title>The bagworm genome reveals a unique fibroin gene that provides high tensile strength.</title>
        <authorList>
            <person name="Kono N."/>
            <person name="Nakamura H."/>
            <person name="Ohtoshi R."/>
            <person name="Tomita M."/>
            <person name="Numata K."/>
            <person name="Arakawa K."/>
        </authorList>
    </citation>
    <scope>NUCLEOTIDE SEQUENCE [LARGE SCALE GENOMIC DNA]</scope>
</reference>
<keyword evidence="2" id="KW-1185">Reference proteome</keyword>
<accession>A0A4C1TCQ4</accession>
<name>A0A4C1TCQ4_EUMVA</name>
<organism evidence="1 2">
    <name type="scientific">Eumeta variegata</name>
    <name type="common">Bagworm moth</name>
    <name type="synonym">Eumeta japonica</name>
    <dbReference type="NCBI Taxonomy" id="151549"/>
    <lineage>
        <taxon>Eukaryota</taxon>
        <taxon>Metazoa</taxon>
        <taxon>Ecdysozoa</taxon>
        <taxon>Arthropoda</taxon>
        <taxon>Hexapoda</taxon>
        <taxon>Insecta</taxon>
        <taxon>Pterygota</taxon>
        <taxon>Neoptera</taxon>
        <taxon>Endopterygota</taxon>
        <taxon>Lepidoptera</taxon>
        <taxon>Glossata</taxon>
        <taxon>Ditrysia</taxon>
        <taxon>Tineoidea</taxon>
        <taxon>Psychidae</taxon>
        <taxon>Oiketicinae</taxon>
        <taxon>Eumeta</taxon>
    </lineage>
</organism>
<protein>
    <submittedName>
        <fullName evidence="1">Uncharacterized protein</fullName>
    </submittedName>
</protein>